<feature type="transmembrane region" description="Helical" evidence="1">
    <location>
        <begin position="39"/>
        <end position="57"/>
    </location>
</feature>
<evidence type="ECO:0000256" key="1">
    <source>
        <dbReference type="SAM" id="Phobius"/>
    </source>
</evidence>
<keyword evidence="1" id="KW-0812">Transmembrane</keyword>
<evidence type="ECO:0000259" key="3">
    <source>
        <dbReference type="Pfam" id="PF13194"/>
    </source>
</evidence>
<keyword evidence="5" id="KW-1185">Reference proteome</keyword>
<dbReference type="InterPro" id="IPR049177">
    <property type="entry name" value="MgtC_SapB_SrpB_YhiD_N"/>
</dbReference>
<evidence type="ECO:0000313" key="5">
    <source>
        <dbReference type="Proteomes" id="UP000253941"/>
    </source>
</evidence>
<sequence>MPDTTVLLERLAVALAIGLLIGLERGWKTRELLEGQRVAGVRTFGVIGLLGGLSAVLTLLTNALTLGAALLGMTALLGLNHWYTLHRGEDIGSTTIIAAQATFALGALAGFGELTVAASAAVVLTLLLGVKTQLHGIVARLEERELMAVLQLLIISVVLLPVLPDQGYGPYGALNPYRIWWMVVLIAGLSFLGYIAIKTVGARRGVLLTGFMGGLASSTVTAINLARLARNSKEAAASPLLAAGAVGAVATMFPRVLVIVAVVAPELLPALAWPLGLATVTALAATAWRWRHGEALSEPGALQPRNPFELRMALQFAALLTFVMLLARALKAWAGDTGLYVLAGISGLTDVDAITLSLAAMVGDQETTASVATLGIVLAAVANTLVKPILVTVVGARRMALHMLWPLLLSMAAAGVGVYLSRMMAAG</sequence>
<dbReference type="PANTHER" id="PTHR39084:SF1">
    <property type="entry name" value="DUF4010 DOMAIN-CONTAINING PROTEIN"/>
    <property type="match status" value="1"/>
</dbReference>
<feature type="transmembrane region" description="Helical" evidence="1">
    <location>
        <begin position="271"/>
        <end position="290"/>
    </location>
</feature>
<dbReference type="EMBL" id="QPMH01000008">
    <property type="protein sequence ID" value="RDD61907.1"/>
    <property type="molecule type" value="Genomic_DNA"/>
</dbReference>
<dbReference type="Pfam" id="PF02308">
    <property type="entry name" value="MgtC"/>
    <property type="match status" value="1"/>
</dbReference>
<feature type="transmembrane region" description="Helical" evidence="1">
    <location>
        <begin position="403"/>
        <end position="421"/>
    </location>
</feature>
<feature type="transmembrane region" description="Helical" evidence="1">
    <location>
        <begin position="206"/>
        <end position="228"/>
    </location>
</feature>
<feature type="transmembrane region" description="Helical" evidence="1">
    <location>
        <begin position="6"/>
        <end position="27"/>
    </location>
</feature>
<comment type="caution">
    <text evidence="4">The sequence shown here is derived from an EMBL/GenBank/DDBJ whole genome shotgun (WGS) entry which is preliminary data.</text>
</comment>
<evidence type="ECO:0000259" key="2">
    <source>
        <dbReference type="Pfam" id="PF02308"/>
    </source>
</evidence>
<proteinExistence type="predicted"/>
<feature type="domain" description="DUF4010" evidence="3">
    <location>
        <begin position="184"/>
        <end position="395"/>
    </location>
</feature>
<feature type="domain" description="MgtC/SapB/SrpB/YhiD N-terminal" evidence="2">
    <location>
        <begin position="11"/>
        <end position="135"/>
    </location>
</feature>
<dbReference type="PANTHER" id="PTHR39084">
    <property type="entry name" value="MEMBRANE PROTEIN-RELATED"/>
    <property type="match status" value="1"/>
</dbReference>
<keyword evidence="1" id="KW-1133">Transmembrane helix</keyword>
<evidence type="ECO:0000313" key="4">
    <source>
        <dbReference type="EMBL" id="RDD61907.1"/>
    </source>
</evidence>
<reference evidence="4 5" key="1">
    <citation type="submission" date="2018-07" db="EMBL/GenBank/DDBJ databases">
        <title>Venubactetium sediminum gen. nov., sp. nov., isolated from a marine solar saltern.</title>
        <authorList>
            <person name="Wang S."/>
        </authorList>
    </citation>
    <scope>NUCLEOTIDE SEQUENCE [LARGE SCALE GENOMIC DNA]</scope>
    <source>
        <strain evidence="4 5">WD2A32</strain>
    </source>
</reference>
<dbReference type="Proteomes" id="UP000253941">
    <property type="component" value="Unassembled WGS sequence"/>
</dbReference>
<feature type="transmembrane region" description="Helical" evidence="1">
    <location>
        <begin position="146"/>
        <end position="164"/>
    </location>
</feature>
<gene>
    <name evidence="4" type="ORF">DRB17_10480</name>
</gene>
<organism evidence="4 5">
    <name type="scientific">Ferruginivarius sediminum</name>
    <dbReference type="NCBI Taxonomy" id="2661937"/>
    <lineage>
        <taxon>Bacteria</taxon>
        <taxon>Pseudomonadati</taxon>
        <taxon>Pseudomonadota</taxon>
        <taxon>Alphaproteobacteria</taxon>
        <taxon>Rhodospirillales</taxon>
        <taxon>Rhodospirillaceae</taxon>
        <taxon>Ferruginivarius</taxon>
    </lineage>
</organism>
<dbReference type="Pfam" id="PF13194">
    <property type="entry name" value="DUF4010"/>
    <property type="match status" value="1"/>
</dbReference>
<protein>
    <submittedName>
        <fullName evidence="4">MgtC/SapB family protein</fullName>
    </submittedName>
</protein>
<feature type="transmembrane region" description="Helical" evidence="1">
    <location>
        <begin position="116"/>
        <end position="134"/>
    </location>
</feature>
<feature type="transmembrane region" description="Helical" evidence="1">
    <location>
        <begin position="240"/>
        <end position="264"/>
    </location>
</feature>
<keyword evidence="1" id="KW-0472">Membrane</keyword>
<feature type="transmembrane region" description="Helical" evidence="1">
    <location>
        <begin position="339"/>
        <end position="363"/>
    </location>
</feature>
<dbReference type="AlphaFoldDB" id="A0A369TCL7"/>
<feature type="transmembrane region" description="Helical" evidence="1">
    <location>
        <begin position="179"/>
        <end position="197"/>
    </location>
</feature>
<accession>A0A369TCL7</accession>
<feature type="transmembrane region" description="Helical" evidence="1">
    <location>
        <begin position="369"/>
        <end position="391"/>
    </location>
</feature>
<feature type="transmembrane region" description="Helical" evidence="1">
    <location>
        <begin position="310"/>
        <end position="327"/>
    </location>
</feature>
<dbReference type="RefSeq" id="WP_114582151.1">
    <property type="nucleotide sequence ID" value="NZ_QPMH01000008.1"/>
</dbReference>
<name>A0A369TCL7_9PROT</name>
<dbReference type="InterPro" id="IPR025105">
    <property type="entry name" value="DUF4010"/>
</dbReference>